<reference evidence="6 7" key="1">
    <citation type="submission" date="2017-02" db="EMBL/GenBank/DDBJ databases">
        <authorList>
            <person name="Peterson S.W."/>
        </authorList>
    </citation>
    <scope>NUCLEOTIDE SEQUENCE [LARGE SCALE GENOMIC DNA]</scope>
    <source>
        <strain evidence="6">C6</strain>
    </source>
</reference>
<dbReference type="SUPFAM" id="SSF53850">
    <property type="entry name" value="Periplasmic binding protein-like II"/>
    <property type="match status" value="1"/>
</dbReference>
<dbReference type="GO" id="GO:0003700">
    <property type="term" value="F:DNA-binding transcription factor activity"/>
    <property type="evidence" value="ECO:0007669"/>
    <property type="project" value="InterPro"/>
</dbReference>
<evidence type="ECO:0000256" key="1">
    <source>
        <dbReference type="ARBA" id="ARBA00009437"/>
    </source>
</evidence>
<dbReference type="Pfam" id="PF00126">
    <property type="entry name" value="HTH_1"/>
    <property type="match status" value="1"/>
</dbReference>
<dbReference type="Gene3D" id="3.40.190.290">
    <property type="match status" value="1"/>
</dbReference>
<evidence type="ECO:0000256" key="4">
    <source>
        <dbReference type="ARBA" id="ARBA00023163"/>
    </source>
</evidence>
<dbReference type="EMBL" id="FUUY01000001">
    <property type="protein sequence ID" value="SJX20690.1"/>
    <property type="molecule type" value="Genomic_DNA"/>
</dbReference>
<dbReference type="Gene3D" id="1.10.10.10">
    <property type="entry name" value="Winged helix-like DNA-binding domain superfamily/Winged helix DNA-binding domain"/>
    <property type="match status" value="1"/>
</dbReference>
<dbReference type="PRINTS" id="PR00039">
    <property type="entry name" value="HTHLYSR"/>
</dbReference>
<keyword evidence="3" id="KW-0238">DNA-binding</keyword>
<evidence type="ECO:0000313" key="7">
    <source>
        <dbReference type="Proteomes" id="UP000196240"/>
    </source>
</evidence>
<keyword evidence="4" id="KW-0804">Transcription</keyword>
<dbReference type="Pfam" id="PF03466">
    <property type="entry name" value="LysR_substrate"/>
    <property type="match status" value="1"/>
</dbReference>
<dbReference type="GO" id="GO:0003677">
    <property type="term" value="F:DNA binding"/>
    <property type="evidence" value="ECO:0007669"/>
    <property type="project" value="UniProtKB-KW"/>
</dbReference>
<proteinExistence type="inferred from homology"/>
<organism evidence="6 7">
    <name type="scientific">Acinetobacter johnsonii</name>
    <dbReference type="NCBI Taxonomy" id="40214"/>
    <lineage>
        <taxon>Bacteria</taxon>
        <taxon>Pseudomonadati</taxon>
        <taxon>Pseudomonadota</taxon>
        <taxon>Gammaproteobacteria</taxon>
        <taxon>Moraxellales</taxon>
        <taxon>Moraxellaceae</taxon>
        <taxon>Acinetobacter</taxon>
    </lineage>
</organism>
<protein>
    <submittedName>
        <fullName evidence="6">HTH-type transcriptional regulator CynR</fullName>
    </submittedName>
</protein>
<dbReference type="SUPFAM" id="SSF46785">
    <property type="entry name" value="Winged helix' DNA-binding domain"/>
    <property type="match status" value="1"/>
</dbReference>
<dbReference type="InterPro" id="IPR005119">
    <property type="entry name" value="LysR_subst-bd"/>
</dbReference>
<dbReference type="PROSITE" id="PS50931">
    <property type="entry name" value="HTH_LYSR"/>
    <property type="match status" value="1"/>
</dbReference>
<feature type="domain" description="HTH lysR-type" evidence="5">
    <location>
        <begin position="11"/>
        <end position="67"/>
    </location>
</feature>
<comment type="similarity">
    <text evidence="1">Belongs to the LysR transcriptional regulatory family.</text>
</comment>
<dbReference type="InterPro" id="IPR036390">
    <property type="entry name" value="WH_DNA-bd_sf"/>
</dbReference>
<dbReference type="InterPro" id="IPR000847">
    <property type="entry name" value="LysR_HTH_N"/>
</dbReference>
<dbReference type="GO" id="GO:0005829">
    <property type="term" value="C:cytosol"/>
    <property type="evidence" value="ECO:0007669"/>
    <property type="project" value="TreeGrafter"/>
</dbReference>
<gene>
    <name evidence="6" type="primary">cynR</name>
    <name evidence="6" type="ORF">ACNJC6_00287</name>
</gene>
<dbReference type="AlphaFoldDB" id="A0A1R7Q8V2"/>
<name>A0A1R7Q8V2_ACIJO</name>
<evidence type="ECO:0000256" key="3">
    <source>
        <dbReference type="ARBA" id="ARBA00023125"/>
    </source>
</evidence>
<evidence type="ECO:0000259" key="5">
    <source>
        <dbReference type="PROSITE" id="PS50931"/>
    </source>
</evidence>
<evidence type="ECO:0000313" key="6">
    <source>
        <dbReference type="EMBL" id="SJX20690.1"/>
    </source>
</evidence>
<sequence length="313" mass="36141">MRPNVLLDKCNWSLLRIFRVIVQEGSLNKAAIKLFLTQSAISQSLKRLEEQIGETLIIRTGGKFYLTATGEIVFEASMMIYSQLMDYEERLNTEKNSLSGTIKLLVLSRIESTRYDQLLHDFHQKYPLVDFQVDVLKSKEIQQLLLQKIPALGIGINQSQHPKLNYQTLINQKYALFCSDKHSLYTEDVQSIEQIKGHGFISFQSEQLNDPSSPLNEVREIILKNNRLLVTTNNMDEVIRFIQNGIGIGLLPKNIIEKSSKYHLFKQLPPFPHVSIIPISLAWHKDRELSLLEQYFINDLRSVFNVNHSKNNE</sequence>
<dbReference type="InterPro" id="IPR050950">
    <property type="entry name" value="HTH-type_LysR_regulators"/>
</dbReference>
<dbReference type="PANTHER" id="PTHR30419:SF8">
    <property type="entry name" value="NITROGEN ASSIMILATION TRANSCRIPTIONAL ACTIVATOR-RELATED"/>
    <property type="match status" value="1"/>
</dbReference>
<dbReference type="PANTHER" id="PTHR30419">
    <property type="entry name" value="HTH-TYPE TRANSCRIPTIONAL REGULATOR YBHD"/>
    <property type="match status" value="1"/>
</dbReference>
<dbReference type="InterPro" id="IPR036388">
    <property type="entry name" value="WH-like_DNA-bd_sf"/>
</dbReference>
<keyword evidence="2" id="KW-0805">Transcription regulation</keyword>
<evidence type="ECO:0000256" key="2">
    <source>
        <dbReference type="ARBA" id="ARBA00023015"/>
    </source>
</evidence>
<accession>A0A1R7Q8V2</accession>
<dbReference type="Proteomes" id="UP000196240">
    <property type="component" value="Unassembled WGS sequence"/>
</dbReference>
<dbReference type="CDD" id="cd05466">
    <property type="entry name" value="PBP2_LTTR_substrate"/>
    <property type="match status" value="1"/>
</dbReference>